<protein>
    <recommendedName>
        <fullName evidence="4">Heparin binding hemagglutinin HbhA</fullName>
    </recommendedName>
</protein>
<feature type="compositionally biased region" description="Low complexity" evidence="1">
    <location>
        <begin position="196"/>
        <end position="214"/>
    </location>
</feature>
<feature type="region of interest" description="Disordered" evidence="1">
    <location>
        <begin position="192"/>
        <end position="226"/>
    </location>
</feature>
<dbReference type="EMBL" id="JAVREJ010000004">
    <property type="protein sequence ID" value="MDT0349662.1"/>
    <property type="molecule type" value="Genomic_DNA"/>
</dbReference>
<organism evidence="2 3">
    <name type="scientific">Pseudonocardia charpentierae</name>
    <dbReference type="NCBI Taxonomy" id="3075545"/>
    <lineage>
        <taxon>Bacteria</taxon>
        <taxon>Bacillati</taxon>
        <taxon>Actinomycetota</taxon>
        <taxon>Actinomycetes</taxon>
        <taxon>Pseudonocardiales</taxon>
        <taxon>Pseudonocardiaceae</taxon>
        <taxon>Pseudonocardia</taxon>
    </lineage>
</organism>
<gene>
    <name evidence="2" type="ORF">RM445_09015</name>
</gene>
<dbReference type="Proteomes" id="UP001183202">
    <property type="component" value="Unassembled WGS sequence"/>
</dbReference>
<comment type="caution">
    <text evidence="2">The sequence shown here is derived from an EMBL/GenBank/DDBJ whole genome shotgun (WGS) entry which is preliminary data.</text>
</comment>
<sequence>MAFSAPEPGDAPTVTDTANGASAEHRPTPLLAALGAGDAAVAAVAKAFSDAFAAATNRRETVQHRAAELPTELEGLRARFSGDELRRALETYRTQVERAYAQFAGRGEETLGKLREQPQVRQAIARVDEAQEAASRALAAASRQAGVTGDKVAKAGQRFSGRAADAVVDASAATADVVEDAGTATAEVIEDAGGEAASATRKTTGTAKAAGRTTGPKRTTGHPSSE</sequence>
<accession>A0ABU2N7Y6</accession>
<dbReference type="RefSeq" id="WP_311555677.1">
    <property type="nucleotide sequence ID" value="NZ_JAVREJ010000004.1"/>
</dbReference>
<evidence type="ECO:0000313" key="3">
    <source>
        <dbReference type="Proteomes" id="UP001183202"/>
    </source>
</evidence>
<keyword evidence="3" id="KW-1185">Reference proteome</keyword>
<reference evidence="3" key="1">
    <citation type="submission" date="2023-07" db="EMBL/GenBank/DDBJ databases">
        <title>30 novel species of actinomycetes from the DSMZ collection.</title>
        <authorList>
            <person name="Nouioui I."/>
        </authorList>
    </citation>
    <scope>NUCLEOTIDE SEQUENCE [LARGE SCALE GENOMIC DNA]</scope>
    <source>
        <strain evidence="3">DSM 45834</strain>
    </source>
</reference>
<name>A0ABU2N7Y6_9PSEU</name>
<proteinExistence type="predicted"/>
<feature type="region of interest" description="Disordered" evidence="1">
    <location>
        <begin position="1"/>
        <end position="24"/>
    </location>
</feature>
<evidence type="ECO:0008006" key="4">
    <source>
        <dbReference type="Google" id="ProtNLM"/>
    </source>
</evidence>
<evidence type="ECO:0000256" key="1">
    <source>
        <dbReference type="SAM" id="MobiDB-lite"/>
    </source>
</evidence>
<evidence type="ECO:0000313" key="2">
    <source>
        <dbReference type="EMBL" id="MDT0349662.1"/>
    </source>
</evidence>